<keyword evidence="2" id="KW-1185">Reference proteome</keyword>
<dbReference type="EMBL" id="CM024790">
    <property type="protein sequence ID" value="KAG8007505.1"/>
    <property type="molecule type" value="Genomic_DNA"/>
</dbReference>
<comment type="caution">
    <text evidence="1">The sequence shown here is derived from an EMBL/GenBank/DDBJ whole genome shotgun (WGS) entry which is preliminary data.</text>
</comment>
<sequence>MSVSETDANLSENNYPEALALELTCPICLELFSEPVSLPCGHIYCFACLQTMGEGIDQHSCPECQTEYHGTKTLVKNFKMCSIIETYKATAGKVSSTAIPDHAPVKRSGTGESTEQPFTLDQEQGKVKMEMDEPKFRLASQVTELSLKLEMAEGVLRKEKEQELDLATSNGLLREKASMLLEELTDMSRIYSAQVMQLIEEELGPGEASLRSRVSQASEQTKQLRQALLRAESLLTEEDEAEFSEELQTLQPHIDELMAKPVEEEEDAIELKVNPTRACSELENMNTKLRDRFGEIQRSLRNTLNPSELTFDPDSAHPNLVLSQDLKTVTFSAAKQPLPTSPQRFTSFFQVLSTQSFYEGDHCWEVELEGSPWIIGVCYSGKLARSGLPSALESSRSSWCLMWFNNLLTAFEQSHSVPLKRTTVSRRLEIRLSFKTHRLSFYNISPISGKTHVYTFKANLTEPVHVAYRMMSGSPKARSDTMLATVTAVVRFAQYNGSVSPSPLENTSTFPTWQPDTEANITKPHKCLQVLYEDIGDSRVRFWDILLLVPNVAFFVFLMWKLPSARAKIRLTSSPIFVTFYLLVFVVAAVGITRAVVSMTVSASSAATIIDKVLWEITRFFLLAIELSVIILGLAFGHLESKSSIKRVLAITAVLALGYSITQGTLEILYPDSHLSAEDFNIYGHGGRHFWLASSCFFFLVYSLIVILPKTPVRERISLPSKRSFYVYAAILSLLNLVQGLGSALLCAGIIEGLCSEPKILFSYKSQVDEPDESDVHLPPTVATTIGRKEMLDQGLYYSSTQIDGSGPGSSRMVGAYLDDVASGPYGSSSINSIEADRWRPINA</sequence>
<evidence type="ECO:0000313" key="2">
    <source>
        <dbReference type="Proteomes" id="UP000805704"/>
    </source>
</evidence>
<organism evidence="1 2">
    <name type="scientific">Nibea albiflora</name>
    <name type="common">Yellow drum</name>
    <name type="synonym">Corvina albiflora</name>
    <dbReference type="NCBI Taxonomy" id="240163"/>
    <lineage>
        <taxon>Eukaryota</taxon>
        <taxon>Metazoa</taxon>
        <taxon>Chordata</taxon>
        <taxon>Craniata</taxon>
        <taxon>Vertebrata</taxon>
        <taxon>Euteleostomi</taxon>
        <taxon>Actinopterygii</taxon>
        <taxon>Neopterygii</taxon>
        <taxon>Teleostei</taxon>
        <taxon>Neoteleostei</taxon>
        <taxon>Acanthomorphata</taxon>
        <taxon>Eupercaria</taxon>
        <taxon>Sciaenidae</taxon>
        <taxon>Nibea</taxon>
    </lineage>
</organism>
<proteinExistence type="predicted"/>
<gene>
    <name evidence="1" type="primary">TPRA1</name>
    <name evidence="1" type="ORF">GBF38_013074</name>
</gene>
<evidence type="ECO:0000313" key="1">
    <source>
        <dbReference type="EMBL" id="KAG8007505.1"/>
    </source>
</evidence>
<accession>A0ACB7EZ65</accession>
<name>A0ACB7EZ65_NIBAL</name>
<reference evidence="1" key="1">
    <citation type="submission" date="2020-04" db="EMBL/GenBank/DDBJ databases">
        <title>A chromosome-scale assembly and high-density genetic map of the yellow drum (Nibea albiflora) genome.</title>
        <authorList>
            <person name="Xu D."/>
            <person name="Zhang W."/>
            <person name="Chen R."/>
            <person name="Tan P."/>
            <person name="Wang L."/>
            <person name="Song H."/>
            <person name="Tian L."/>
            <person name="Zhu Q."/>
            <person name="Wang B."/>
        </authorList>
    </citation>
    <scope>NUCLEOTIDE SEQUENCE</scope>
    <source>
        <strain evidence="1">ZJHYS-2018</strain>
    </source>
</reference>
<dbReference type="Proteomes" id="UP000805704">
    <property type="component" value="Chromosome 2"/>
</dbReference>
<protein>
    <submittedName>
        <fullName evidence="1">Transmembrane protein adipocyte-associated 1-like protein</fullName>
    </submittedName>
</protein>